<keyword evidence="7" id="KW-1185">Reference proteome</keyword>
<evidence type="ECO:0000256" key="1">
    <source>
        <dbReference type="ARBA" id="ARBA00004196"/>
    </source>
</evidence>
<evidence type="ECO:0000313" key="6">
    <source>
        <dbReference type="EMBL" id="MFC4532944.1"/>
    </source>
</evidence>
<dbReference type="Proteomes" id="UP001596004">
    <property type="component" value="Unassembled WGS sequence"/>
</dbReference>
<evidence type="ECO:0000256" key="5">
    <source>
        <dbReference type="SAM" id="Phobius"/>
    </source>
</evidence>
<evidence type="ECO:0000256" key="3">
    <source>
        <dbReference type="ARBA" id="ARBA00022475"/>
    </source>
</evidence>
<protein>
    <submittedName>
        <fullName evidence="6">LppX_LprAFG lipoprotein</fullName>
    </submittedName>
</protein>
<keyword evidence="6" id="KW-0449">Lipoprotein</keyword>
<feature type="region of interest" description="Disordered" evidence="4">
    <location>
        <begin position="1"/>
        <end position="40"/>
    </location>
</feature>
<keyword evidence="5" id="KW-0812">Transmembrane</keyword>
<comment type="similarity">
    <text evidence="2">Belongs to the LppX/LprAFG lipoprotein family.</text>
</comment>
<evidence type="ECO:0000313" key="7">
    <source>
        <dbReference type="Proteomes" id="UP001596004"/>
    </source>
</evidence>
<reference evidence="7" key="1">
    <citation type="journal article" date="2019" name="Int. J. Syst. Evol. Microbiol.">
        <title>The Global Catalogue of Microorganisms (GCM) 10K type strain sequencing project: providing services to taxonomists for standard genome sequencing and annotation.</title>
        <authorList>
            <consortium name="The Broad Institute Genomics Platform"/>
            <consortium name="The Broad Institute Genome Sequencing Center for Infectious Disease"/>
            <person name="Wu L."/>
            <person name="Ma J."/>
        </authorList>
    </citation>
    <scope>NUCLEOTIDE SEQUENCE [LARGE SCALE GENOMIC DNA]</scope>
    <source>
        <strain evidence="7">CGMCC 4.7132</strain>
    </source>
</reference>
<organism evidence="6 7">
    <name type="scientific">Sphaerisporangium dianthi</name>
    <dbReference type="NCBI Taxonomy" id="1436120"/>
    <lineage>
        <taxon>Bacteria</taxon>
        <taxon>Bacillati</taxon>
        <taxon>Actinomycetota</taxon>
        <taxon>Actinomycetes</taxon>
        <taxon>Streptosporangiales</taxon>
        <taxon>Streptosporangiaceae</taxon>
        <taxon>Sphaerisporangium</taxon>
    </lineage>
</organism>
<keyword evidence="5" id="KW-0472">Membrane</keyword>
<name>A0ABV9CIA4_9ACTN</name>
<comment type="caution">
    <text evidence="6">The sequence shown here is derived from an EMBL/GenBank/DDBJ whole genome shotgun (WGS) entry which is preliminary data.</text>
</comment>
<accession>A0ABV9CIA4</accession>
<dbReference type="Pfam" id="PF07161">
    <property type="entry name" value="LppX_LprAFG"/>
    <property type="match status" value="1"/>
</dbReference>
<dbReference type="CDD" id="cd16334">
    <property type="entry name" value="LppX-like"/>
    <property type="match status" value="1"/>
</dbReference>
<keyword evidence="5" id="KW-1133">Transmembrane helix</keyword>
<evidence type="ECO:0000256" key="4">
    <source>
        <dbReference type="SAM" id="MobiDB-lite"/>
    </source>
</evidence>
<evidence type="ECO:0000256" key="2">
    <source>
        <dbReference type="ARBA" id="ARBA00009194"/>
    </source>
</evidence>
<gene>
    <name evidence="6" type="ORF">ACFO60_19380</name>
</gene>
<dbReference type="RefSeq" id="WP_380841880.1">
    <property type="nucleotide sequence ID" value="NZ_JBHSFP010000012.1"/>
</dbReference>
<keyword evidence="3" id="KW-1003">Cell membrane</keyword>
<sequence>MSKRSLASRSHRAVPIGAASSRLAPARTGPSPDAASRAGSPPGRASLLMVWLVLALGLAVACTSSPGGADLPAGRELLDKAAAAMRDVKSVAFAITSEGKPPVPVKNADGSLTREGDAKGTLQIDVLGNLQELNFVLTGDTVYFKGPTGGYQTMTRKELASIYDPSAILNPETGVARLLSTASDPKTEAAEKIDGVDAYRVAVTLSQQVIVTLVPAVNQGVNGKVWIAKDTGRLLKASLPIGTGANSGTVLVTLDDYDAPVTIATPSG</sequence>
<dbReference type="InterPro" id="IPR029046">
    <property type="entry name" value="LolA/LolB/LppX"/>
</dbReference>
<feature type="transmembrane region" description="Helical" evidence="5">
    <location>
        <begin position="45"/>
        <end position="61"/>
    </location>
</feature>
<dbReference type="SUPFAM" id="SSF89392">
    <property type="entry name" value="Prokaryotic lipoproteins and lipoprotein localization factors"/>
    <property type="match status" value="1"/>
</dbReference>
<dbReference type="Gene3D" id="2.50.20.20">
    <property type="match status" value="1"/>
</dbReference>
<proteinExistence type="inferred from homology"/>
<dbReference type="EMBL" id="JBHSFP010000012">
    <property type="protein sequence ID" value="MFC4532944.1"/>
    <property type="molecule type" value="Genomic_DNA"/>
</dbReference>
<dbReference type="InterPro" id="IPR009830">
    <property type="entry name" value="LppX/LprAFG"/>
</dbReference>
<comment type="subcellular location">
    <subcellularLocation>
        <location evidence="1">Cell envelope</location>
    </subcellularLocation>
</comment>